<dbReference type="EMBL" id="KY290955">
    <property type="protein sequence ID" value="APU01466.1"/>
    <property type="molecule type" value="Genomic_DNA"/>
</dbReference>
<feature type="domain" description="Ryanodine receptor Ryr" evidence="1">
    <location>
        <begin position="36"/>
        <end position="82"/>
    </location>
</feature>
<dbReference type="Proteomes" id="UP000225215">
    <property type="component" value="Segment"/>
</dbReference>
<evidence type="ECO:0000313" key="3">
    <source>
        <dbReference type="Proteomes" id="UP000225215"/>
    </source>
</evidence>
<proteinExistence type="predicted"/>
<protein>
    <recommendedName>
        <fullName evidence="1">Ryanodine receptor Ryr domain-containing protein</fullName>
    </recommendedName>
</protein>
<organism evidence="2 3">
    <name type="scientific">Aeromonas phage 65.2</name>
    <dbReference type="NCBI Taxonomy" id="1932896"/>
    <lineage>
        <taxon>Viruses</taxon>
        <taxon>Duplodnaviria</taxon>
        <taxon>Heunggongvirae</taxon>
        <taxon>Uroviricota</taxon>
        <taxon>Caudoviricetes</taxon>
        <taxon>Pantevenvirales</taxon>
        <taxon>Straboviridae</taxon>
        <taxon>Emmerichvirinae</taxon>
        <taxon>Ishigurovirus</taxon>
        <taxon>Ishigurovirus osborne</taxon>
    </lineage>
</organism>
<dbReference type="Gene3D" id="6.20.350.10">
    <property type="match status" value="1"/>
</dbReference>
<reference evidence="2 3" key="1">
    <citation type="journal article" date="2017" name="Sci. Rep.">
        <title>Characterization and diversity of phages infecting Aeromonas salmonicida subsp. salmonicida.</title>
        <authorList>
            <person name="Vincent A.T."/>
            <person name="Paquet V.E."/>
            <person name="Bernatchez A."/>
            <person name="Tremblay D.M."/>
            <person name="Moineau S."/>
            <person name="Charette S.J."/>
        </authorList>
    </citation>
    <scope>NUCLEOTIDE SEQUENCE [LARGE SCALE GENOMIC DNA]</scope>
</reference>
<sequence>MVLGDTDTLWKDEPEKVKRVWTKHVNYIIDHPDSDSQTVHNLWRTYKNGQGWIFGEEKSTEDKTHPCLVPYEKLHEIEHMKYFIFMETVREQQ</sequence>
<evidence type="ECO:0000259" key="1">
    <source>
        <dbReference type="Pfam" id="PF02026"/>
    </source>
</evidence>
<dbReference type="Pfam" id="PF02026">
    <property type="entry name" value="RyR"/>
    <property type="match status" value="1"/>
</dbReference>
<name>A0A219YBT4_9CAUD</name>
<dbReference type="InterPro" id="IPR003032">
    <property type="entry name" value="Ryanodine_rcpt"/>
</dbReference>
<evidence type="ECO:0000313" key="2">
    <source>
        <dbReference type="EMBL" id="APU01466.1"/>
    </source>
</evidence>
<accession>A0A219YBT4</accession>